<accession>A0A846MMR2</accession>
<dbReference type="Gene3D" id="3.30.450.40">
    <property type="match status" value="1"/>
</dbReference>
<dbReference type="SMART" id="SM00331">
    <property type="entry name" value="PP2C_SIG"/>
    <property type="match status" value="1"/>
</dbReference>
<dbReference type="PROSITE" id="PS51746">
    <property type="entry name" value="PPM_2"/>
    <property type="match status" value="1"/>
</dbReference>
<keyword evidence="4" id="KW-1185">Reference proteome</keyword>
<dbReference type="GO" id="GO:0016791">
    <property type="term" value="F:phosphatase activity"/>
    <property type="evidence" value="ECO:0007669"/>
    <property type="project" value="TreeGrafter"/>
</dbReference>
<organism evidence="3 4">
    <name type="scientific">Thermonema lapsum</name>
    <dbReference type="NCBI Taxonomy" id="28195"/>
    <lineage>
        <taxon>Bacteria</taxon>
        <taxon>Pseudomonadati</taxon>
        <taxon>Bacteroidota</taxon>
        <taxon>Cytophagia</taxon>
        <taxon>Cytophagales</taxon>
        <taxon>Thermonemataceae</taxon>
        <taxon>Thermonema</taxon>
    </lineage>
</organism>
<dbReference type="RefSeq" id="WP_166918057.1">
    <property type="nucleotide sequence ID" value="NZ_JAASRN010000001.1"/>
</dbReference>
<gene>
    <name evidence="3" type="ORF">FHS56_000237</name>
</gene>
<dbReference type="InterPro" id="IPR001932">
    <property type="entry name" value="PPM-type_phosphatase-like_dom"/>
</dbReference>
<evidence type="ECO:0000313" key="4">
    <source>
        <dbReference type="Proteomes" id="UP000537126"/>
    </source>
</evidence>
<reference evidence="3 4" key="1">
    <citation type="submission" date="2020-03" db="EMBL/GenBank/DDBJ databases">
        <title>Genomic Encyclopedia of Type Strains, Phase IV (KMG-IV): sequencing the most valuable type-strain genomes for metagenomic binning, comparative biology and taxonomic classification.</title>
        <authorList>
            <person name="Goeker M."/>
        </authorList>
    </citation>
    <scope>NUCLEOTIDE SEQUENCE [LARGE SCALE GENOMIC DNA]</scope>
    <source>
        <strain evidence="3 4">DSM 5718</strain>
    </source>
</reference>
<dbReference type="Pfam" id="PF07228">
    <property type="entry name" value="SpoIIE"/>
    <property type="match status" value="1"/>
</dbReference>
<dbReference type="PANTHER" id="PTHR43156:SF2">
    <property type="entry name" value="STAGE II SPORULATION PROTEIN E"/>
    <property type="match status" value="1"/>
</dbReference>
<protein>
    <submittedName>
        <fullName evidence="3">Sigma-B regulation protein RsbU (Phosphoserine phosphatase)</fullName>
        <ecNumber evidence="3">3.1.3.3</ecNumber>
    </submittedName>
</protein>
<sequence length="400" mass="45860">MAVKDKQDIALKALLEVTQAINANLSEEQLYRIYQFTLQGYLHFSKAALYAWESPQECLRKIPQSQRSQLPTTIDEQSQQILSTIQHPIRLSQTQLPSIFKVYDWIVPVIHQGKALAHVFLSTYGEEEIDLEFVQTLSNIVLVAIENKRLVRKQIEQEALQRELALAQRVQRMLLPAQIAHQDKFDLAVFYQPHRNVGGDFYDVIRISQEEVLLCIADVSGKGIGAALMMANFQASLRAIVKNTHHLPDIIHQLNELIYENTQGENFITVFLAHYHFGKKQMSYINAGHHPPFLYSAGRPIQQLSRGSTVLGCFCPLPFLEISTIEKVEKALLLAYTDGLVEIHNTQSEQYGIEKLEQFIQRNHHLPVHEFIQSLLNDLNTFCQEVQPHDDCTILCCRFF</sequence>
<name>A0A846MMR2_9BACT</name>
<evidence type="ECO:0000256" key="1">
    <source>
        <dbReference type="ARBA" id="ARBA00022801"/>
    </source>
</evidence>
<feature type="domain" description="PPM-type phosphatase" evidence="2">
    <location>
        <begin position="184"/>
        <end position="399"/>
    </location>
</feature>
<keyword evidence="1 3" id="KW-0378">Hydrolase</keyword>
<dbReference type="SUPFAM" id="SSF55781">
    <property type="entry name" value="GAF domain-like"/>
    <property type="match status" value="1"/>
</dbReference>
<evidence type="ECO:0000259" key="2">
    <source>
        <dbReference type="PROSITE" id="PS51746"/>
    </source>
</evidence>
<dbReference type="PANTHER" id="PTHR43156">
    <property type="entry name" value="STAGE II SPORULATION PROTEIN E-RELATED"/>
    <property type="match status" value="1"/>
</dbReference>
<dbReference type="SUPFAM" id="SSF81606">
    <property type="entry name" value="PP2C-like"/>
    <property type="match status" value="1"/>
</dbReference>
<dbReference type="InterPro" id="IPR029016">
    <property type="entry name" value="GAF-like_dom_sf"/>
</dbReference>
<comment type="caution">
    <text evidence="3">The sequence shown here is derived from an EMBL/GenBank/DDBJ whole genome shotgun (WGS) entry which is preliminary data.</text>
</comment>
<dbReference type="EC" id="3.1.3.3" evidence="3"/>
<dbReference type="InterPro" id="IPR036457">
    <property type="entry name" value="PPM-type-like_dom_sf"/>
</dbReference>
<evidence type="ECO:0000313" key="3">
    <source>
        <dbReference type="EMBL" id="NIK72751.1"/>
    </source>
</evidence>
<dbReference type="EMBL" id="JAASRN010000001">
    <property type="protein sequence ID" value="NIK72751.1"/>
    <property type="molecule type" value="Genomic_DNA"/>
</dbReference>
<proteinExistence type="predicted"/>
<dbReference type="Proteomes" id="UP000537126">
    <property type="component" value="Unassembled WGS sequence"/>
</dbReference>
<dbReference type="Gene3D" id="3.60.40.10">
    <property type="entry name" value="PPM-type phosphatase domain"/>
    <property type="match status" value="1"/>
</dbReference>
<dbReference type="AlphaFoldDB" id="A0A846MMR2"/>
<dbReference type="InterPro" id="IPR052016">
    <property type="entry name" value="Bact_Sigma-Reg"/>
</dbReference>